<dbReference type="PRINTS" id="PR00382">
    <property type="entry name" value="LIPIDTRNSFER"/>
</dbReference>
<reference evidence="6 7" key="1">
    <citation type="submission" date="2024-01" db="EMBL/GenBank/DDBJ databases">
        <title>The complete chloroplast genome sequence of Lithospermum erythrorhizon: insights into the phylogenetic relationship among Boraginaceae species and the maternal lineages of purple gromwells.</title>
        <authorList>
            <person name="Okada T."/>
            <person name="Watanabe K."/>
        </authorList>
    </citation>
    <scope>NUCLEOTIDE SEQUENCE [LARGE SCALE GENOMIC DNA]</scope>
</reference>
<evidence type="ECO:0000256" key="4">
    <source>
        <dbReference type="SAM" id="SignalP"/>
    </source>
</evidence>
<dbReference type="InterPro" id="IPR016140">
    <property type="entry name" value="Bifunc_inhib/LTP/seed_store"/>
</dbReference>
<feature type="chain" id="PRO_5043405319" description="Bifunctional inhibitor/plant lipid transfer protein/seed storage helical domain-containing protein" evidence="4">
    <location>
        <begin position="31"/>
        <end position="137"/>
    </location>
</feature>
<evidence type="ECO:0000256" key="3">
    <source>
        <dbReference type="ARBA" id="ARBA00023121"/>
    </source>
</evidence>
<dbReference type="EMBL" id="BAABME010006598">
    <property type="protein sequence ID" value="GAA0168801.1"/>
    <property type="molecule type" value="Genomic_DNA"/>
</dbReference>
<protein>
    <recommendedName>
        <fullName evidence="5">Bifunctional inhibitor/plant lipid transfer protein/seed storage helical domain-containing protein</fullName>
    </recommendedName>
</protein>
<dbReference type="InterPro" id="IPR036312">
    <property type="entry name" value="Bifun_inhib/LTP/seed_sf"/>
</dbReference>
<evidence type="ECO:0000256" key="2">
    <source>
        <dbReference type="ARBA" id="ARBA00022448"/>
    </source>
</evidence>
<sequence>MASKKTMNIFFLSTCILMVLLTSNFKAIKGEIQCFSLLGTVLPCKDFMTGNAEKPSGECCGNLQGLDNQAKASVDDRKAICNCFKEAASSFPFDPSKLQLLSQVCQLSQDLPIDPNVDCNRYSIFFKFVPILLLNSN</sequence>
<proteinExistence type="inferred from homology"/>
<dbReference type="Gene3D" id="1.10.110.10">
    <property type="entry name" value="Plant lipid-transfer and hydrophobic proteins"/>
    <property type="match status" value="1"/>
</dbReference>
<dbReference type="PANTHER" id="PTHR33076">
    <property type="entry name" value="NON-SPECIFIC LIPID-TRANSFER PROTEIN 2-RELATED"/>
    <property type="match status" value="1"/>
</dbReference>
<evidence type="ECO:0000259" key="5">
    <source>
        <dbReference type="Pfam" id="PF00234"/>
    </source>
</evidence>
<feature type="domain" description="Bifunctional inhibitor/plant lipid transfer protein/seed storage helical" evidence="5">
    <location>
        <begin position="38"/>
        <end position="119"/>
    </location>
</feature>
<evidence type="ECO:0000256" key="1">
    <source>
        <dbReference type="ARBA" id="ARBA00009748"/>
    </source>
</evidence>
<gene>
    <name evidence="6" type="ORF">LIER_23435</name>
</gene>
<keyword evidence="3" id="KW-0446">Lipid-binding</keyword>
<keyword evidence="2" id="KW-0813">Transport</keyword>
<keyword evidence="7" id="KW-1185">Reference proteome</keyword>
<dbReference type="CDD" id="cd01960">
    <property type="entry name" value="nsLTP1"/>
    <property type="match status" value="1"/>
</dbReference>
<organism evidence="6 7">
    <name type="scientific">Lithospermum erythrorhizon</name>
    <name type="common">Purple gromwell</name>
    <name type="synonym">Lithospermum officinale var. erythrorhizon</name>
    <dbReference type="NCBI Taxonomy" id="34254"/>
    <lineage>
        <taxon>Eukaryota</taxon>
        <taxon>Viridiplantae</taxon>
        <taxon>Streptophyta</taxon>
        <taxon>Embryophyta</taxon>
        <taxon>Tracheophyta</taxon>
        <taxon>Spermatophyta</taxon>
        <taxon>Magnoliopsida</taxon>
        <taxon>eudicotyledons</taxon>
        <taxon>Gunneridae</taxon>
        <taxon>Pentapetalae</taxon>
        <taxon>asterids</taxon>
        <taxon>lamiids</taxon>
        <taxon>Boraginales</taxon>
        <taxon>Boraginaceae</taxon>
        <taxon>Boraginoideae</taxon>
        <taxon>Lithospermeae</taxon>
        <taxon>Lithospermum</taxon>
    </lineage>
</organism>
<dbReference type="GO" id="GO:0008289">
    <property type="term" value="F:lipid binding"/>
    <property type="evidence" value="ECO:0007669"/>
    <property type="project" value="UniProtKB-KW"/>
</dbReference>
<comment type="caution">
    <text evidence="6">The sequence shown here is derived from an EMBL/GenBank/DDBJ whole genome shotgun (WGS) entry which is preliminary data.</text>
</comment>
<dbReference type="Pfam" id="PF00234">
    <property type="entry name" value="Tryp_alpha_amyl"/>
    <property type="match status" value="1"/>
</dbReference>
<name>A0AAV3R0Q0_LITER</name>
<dbReference type="SUPFAM" id="SSF47699">
    <property type="entry name" value="Bifunctional inhibitor/lipid-transfer protein/seed storage 2S albumin"/>
    <property type="match status" value="1"/>
</dbReference>
<dbReference type="GO" id="GO:0006869">
    <property type="term" value="P:lipid transport"/>
    <property type="evidence" value="ECO:0007669"/>
    <property type="project" value="InterPro"/>
</dbReference>
<evidence type="ECO:0000313" key="6">
    <source>
        <dbReference type="EMBL" id="GAA0168801.1"/>
    </source>
</evidence>
<feature type="signal peptide" evidence="4">
    <location>
        <begin position="1"/>
        <end position="30"/>
    </location>
</feature>
<dbReference type="AlphaFoldDB" id="A0AAV3R0Q0"/>
<comment type="similarity">
    <text evidence="1">Belongs to the plant LTP family.</text>
</comment>
<dbReference type="Proteomes" id="UP001454036">
    <property type="component" value="Unassembled WGS sequence"/>
</dbReference>
<dbReference type="InterPro" id="IPR000528">
    <property type="entry name" value="Plant_nsLTP"/>
</dbReference>
<accession>A0AAV3R0Q0</accession>
<keyword evidence="4" id="KW-0732">Signal</keyword>
<evidence type="ECO:0000313" key="7">
    <source>
        <dbReference type="Proteomes" id="UP001454036"/>
    </source>
</evidence>